<dbReference type="OrthoDB" id="2267579at2759"/>
<dbReference type="Proteomes" id="UP000716291">
    <property type="component" value="Unassembled WGS sequence"/>
</dbReference>
<proteinExistence type="predicted"/>
<comment type="caution">
    <text evidence="1">The sequence shown here is derived from an EMBL/GenBank/DDBJ whole genome shotgun (WGS) entry which is preliminary data.</text>
</comment>
<reference evidence="1" key="1">
    <citation type="journal article" date="2020" name="Microb. Genom.">
        <title>Genetic diversity of clinical and environmental Mucorales isolates obtained from an investigation of mucormycosis cases among solid organ transplant recipients.</title>
        <authorList>
            <person name="Nguyen M.H."/>
            <person name="Kaul D."/>
            <person name="Muto C."/>
            <person name="Cheng S.J."/>
            <person name="Richter R.A."/>
            <person name="Bruno V.M."/>
            <person name="Liu G."/>
            <person name="Beyhan S."/>
            <person name="Sundermann A.J."/>
            <person name="Mounaud S."/>
            <person name="Pasculle A.W."/>
            <person name="Nierman W.C."/>
            <person name="Driscoll E."/>
            <person name="Cumbie R."/>
            <person name="Clancy C.J."/>
            <person name="Dupont C.L."/>
        </authorList>
    </citation>
    <scope>NUCLEOTIDE SEQUENCE</scope>
    <source>
        <strain evidence="1">GL11</strain>
    </source>
</reference>
<sequence>MSSVPSSNEEQQTYTRDQVEQLLQQFAQRLRTEESYDKDSANLPDEIFEELESSSKSELQATLKRYTREMPKYKRSQWTTPETINKEFTRDLKKYTVESYQFITTMHKNSERVRLQARAAAEVFEEFKNGWQNGGSEDDFAATMEKLRRLSIYGFATAKEIDHEAKQATFKALRLPETVKHLAEDEPGENVFAIDQETVERIHKARYEQSALRSAISNGRGGYGSFRGRGYSRGNFNFQHRGRPFNRRLFFGRGRGRTFTPAEQQPSYNQTNNQ</sequence>
<keyword evidence="2" id="KW-1185">Reference proteome</keyword>
<dbReference type="EMBL" id="JAANQT010003239">
    <property type="protein sequence ID" value="KAG1301268.1"/>
    <property type="molecule type" value="Genomic_DNA"/>
</dbReference>
<protein>
    <submittedName>
        <fullName evidence="1">Uncharacterized protein</fullName>
    </submittedName>
</protein>
<accession>A0A9P7BM61</accession>
<gene>
    <name evidence="1" type="ORF">G6F64_011959</name>
</gene>
<organism evidence="1 2">
    <name type="scientific">Rhizopus oryzae</name>
    <name type="common">Mucormycosis agent</name>
    <name type="synonym">Rhizopus arrhizus var. delemar</name>
    <dbReference type="NCBI Taxonomy" id="64495"/>
    <lineage>
        <taxon>Eukaryota</taxon>
        <taxon>Fungi</taxon>
        <taxon>Fungi incertae sedis</taxon>
        <taxon>Mucoromycota</taxon>
        <taxon>Mucoromycotina</taxon>
        <taxon>Mucoromycetes</taxon>
        <taxon>Mucorales</taxon>
        <taxon>Mucorineae</taxon>
        <taxon>Rhizopodaceae</taxon>
        <taxon>Rhizopus</taxon>
    </lineage>
</organism>
<name>A0A9P7BM61_RHIOR</name>
<dbReference type="AlphaFoldDB" id="A0A9P7BM61"/>
<evidence type="ECO:0000313" key="2">
    <source>
        <dbReference type="Proteomes" id="UP000716291"/>
    </source>
</evidence>
<evidence type="ECO:0000313" key="1">
    <source>
        <dbReference type="EMBL" id="KAG1301268.1"/>
    </source>
</evidence>